<sequence>MNRASLIAAGDFATVLFYVVVPVFLATFLIVALCTFAFVVFFVCWLVERRRPDGGSDALHGLSFVANVLIVCSLVFLCSFGLTKVPVLGNRTWCQSASPDGIYTLQADRVAWYSLSGVPTRFTLRHVDSSGDVLESRSTIVYVPSVDEVTFQSEPCAVEWGEGHVDIGAQRRFDTRPDYFFSFYWDDQIPAQE</sequence>
<keyword evidence="3" id="KW-1185">Reference proteome</keyword>
<accession>A0A261EXS9</accession>
<gene>
    <name evidence="2" type="ORF">PSSU_0887</name>
</gene>
<feature type="transmembrane region" description="Helical" evidence="1">
    <location>
        <begin position="15"/>
        <end position="47"/>
    </location>
</feature>
<name>A0A261EXS9_9BIFI</name>
<evidence type="ECO:0000313" key="3">
    <source>
        <dbReference type="Proteomes" id="UP000216454"/>
    </source>
</evidence>
<dbReference type="AlphaFoldDB" id="A0A261EXS9"/>
<proteinExistence type="predicted"/>
<organism evidence="2 3">
    <name type="scientific">Pseudoscardovia suis</name>
    <dbReference type="NCBI Taxonomy" id="987063"/>
    <lineage>
        <taxon>Bacteria</taxon>
        <taxon>Bacillati</taxon>
        <taxon>Actinomycetota</taxon>
        <taxon>Actinomycetes</taxon>
        <taxon>Bifidobacteriales</taxon>
        <taxon>Bifidobacteriaceae</taxon>
        <taxon>Pseudoscardovia</taxon>
    </lineage>
</organism>
<evidence type="ECO:0000256" key="1">
    <source>
        <dbReference type="SAM" id="Phobius"/>
    </source>
</evidence>
<dbReference type="RefSeq" id="WP_094691251.1">
    <property type="nucleotide sequence ID" value="NZ_MWWQ01000007.1"/>
</dbReference>
<keyword evidence="1" id="KW-1133">Transmembrane helix</keyword>
<comment type="caution">
    <text evidence="2">The sequence shown here is derived from an EMBL/GenBank/DDBJ whole genome shotgun (WGS) entry which is preliminary data.</text>
</comment>
<evidence type="ECO:0000313" key="2">
    <source>
        <dbReference type="EMBL" id="OZG51680.1"/>
    </source>
</evidence>
<feature type="transmembrane region" description="Helical" evidence="1">
    <location>
        <begin position="59"/>
        <end position="82"/>
    </location>
</feature>
<protein>
    <submittedName>
        <fullName evidence="2">Uncharacterized protein</fullName>
    </submittedName>
</protein>
<keyword evidence="1" id="KW-0812">Transmembrane</keyword>
<dbReference type="Proteomes" id="UP000216454">
    <property type="component" value="Unassembled WGS sequence"/>
</dbReference>
<keyword evidence="1" id="KW-0472">Membrane</keyword>
<reference evidence="2 3" key="1">
    <citation type="journal article" date="2017" name="BMC Genomics">
        <title>Comparative genomic and phylogenomic analyses of the Bifidobacteriaceae family.</title>
        <authorList>
            <person name="Lugli G.A."/>
            <person name="Milani C."/>
            <person name="Turroni F."/>
            <person name="Duranti S."/>
            <person name="Mancabelli L."/>
            <person name="Mangifesta M."/>
            <person name="Ferrario C."/>
            <person name="Modesto M."/>
            <person name="Mattarelli P."/>
            <person name="Jiri K."/>
            <person name="van Sinderen D."/>
            <person name="Ventura M."/>
        </authorList>
    </citation>
    <scope>NUCLEOTIDE SEQUENCE [LARGE SCALE GENOMIC DNA]</scope>
    <source>
        <strain evidence="2 3">DSM 24744</strain>
    </source>
</reference>
<dbReference type="EMBL" id="MWWQ01000007">
    <property type="protein sequence ID" value="OZG51680.1"/>
    <property type="molecule type" value="Genomic_DNA"/>
</dbReference>